<dbReference type="EnsemblPlants" id="EMT11017">
    <property type="protein sequence ID" value="EMT11017"/>
    <property type="gene ID" value="F775_11360"/>
</dbReference>
<organism evidence="1">
    <name type="scientific">Aegilops tauschii</name>
    <name type="common">Tausch's goatgrass</name>
    <name type="synonym">Aegilops squarrosa</name>
    <dbReference type="NCBI Taxonomy" id="37682"/>
    <lineage>
        <taxon>Eukaryota</taxon>
        <taxon>Viridiplantae</taxon>
        <taxon>Streptophyta</taxon>
        <taxon>Embryophyta</taxon>
        <taxon>Tracheophyta</taxon>
        <taxon>Spermatophyta</taxon>
        <taxon>Magnoliopsida</taxon>
        <taxon>Liliopsida</taxon>
        <taxon>Poales</taxon>
        <taxon>Poaceae</taxon>
        <taxon>BOP clade</taxon>
        <taxon>Pooideae</taxon>
        <taxon>Triticodae</taxon>
        <taxon>Triticeae</taxon>
        <taxon>Triticinae</taxon>
        <taxon>Aegilops</taxon>
    </lineage>
</organism>
<sequence>MGAIMSSNSRNIHLSVQKPFVCVHFSTFINLSGQGACSHREPVEAAAEEPPLTGYTNPRESEHLGYNPVAKEANVHAMMGGHNETRQFDPDQPPEYDEWPFEIVEGDVVPTAHLWPAHPTPIAAVAQGSPVMLRQQFAMVQVGTPTKLPMPPKCTISPNTPRSGSCYRCHEGHWIMNCPKNGTCYHCGLNVRRRIPAKLKLVVPDCADLSANAFQCVYSSEVSRVVTNVVPVDELMGEVFYRHCDEIIDIH</sequence>
<reference evidence="1" key="1">
    <citation type="submission" date="2015-06" db="UniProtKB">
        <authorList>
            <consortium name="EnsemblPlants"/>
        </authorList>
    </citation>
    <scope>IDENTIFICATION</scope>
</reference>
<dbReference type="AlphaFoldDB" id="M8B2N7"/>
<protein>
    <submittedName>
        <fullName evidence="1">Uncharacterized protein</fullName>
    </submittedName>
</protein>
<evidence type="ECO:0000313" key="1">
    <source>
        <dbReference type="EnsemblPlants" id="EMT11017"/>
    </source>
</evidence>
<accession>M8B2N7</accession>
<name>M8B2N7_AEGTA</name>
<proteinExistence type="predicted"/>